<reference evidence="10" key="1">
    <citation type="submission" date="2025-08" db="UniProtKB">
        <authorList>
            <consortium name="RefSeq"/>
        </authorList>
    </citation>
    <scope>IDENTIFICATION</scope>
</reference>
<dbReference type="InterPro" id="IPR033906">
    <property type="entry name" value="Lipase_N"/>
</dbReference>
<evidence type="ECO:0000313" key="10">
    <source>
        <dbReference type="RefSeq" id="XP_072849370.1"/>
    </source>
</evidence>
<comment type="catalytic activity">
    <reaction evidence="6">
        <text>a triacylglycerol + H2O = a diacylglycerol + a fatty acid + H(+)</text>
        <dbReference type="Rhea" id="RHEA:12044"/>
        <dbReference type="ChEBI" id="CHEBI:15377"/>
        <dbReference type="ChEBI" id="CHEBI:15378"/>
        <dbReference type="ChEBI" id="CHEBI:17855"/>
        <dbReference type="ChEBI" id="CHEBI:18035"/>
        <dbReference type="ChEBI" id="CHEBI:28868"/>
        <dbReference type="EC" id="3.1.1.3"/>
    </reaction>
</comment>
<keyword evidence="9" id="KW-1185">Reference proteome</keyword>
<feature type="region of interest" description="Disordered" evidence="7">
    <location>
        <begin position="1"/>
        <end position="24"/>
    </location>
</feature>
<dbReference type="InterPro" id="IPR013818">
    <property type="entry name" value="Lipase"/>
</dbReference>
<dbReference type="PRINTS" id="PR00821">
    <property type="entry name" value="TAGLIPASE"/>
</dbReference>
<evidence type="ECO:0000256" key="6">
    <source>
        <dbReference type="RuleBase" id="RU362046"/>
    </source>
</evidence>
<dbReference type="Gene3D" id="2.60.60.20">
    <property type="entry name" value="PLAT/LH2 domain"/>
    <property type="match status" value="1"/>
</dbReference>
<sequence>MTNEPGGKKKDKAVQTEKEGEREDLTGLLKEFPNLHTGRGLLPDPIESSEICYCRLGCFEKGPPWSRTPERPVLGFPEAPDVVNTAFHLYTRENPEYFQEISAITPSTIRVSNFRTNRRTRFIVHGFIDNDYDRLIQICRLLLQKEDINCIIVNWQDGAAHPYMQAVQNTRVVGAEIAYLLEYLEKSCGYFPSNVHIIGHSLGAHAGGEAGRRKRGLSRITGLDPAGPLFHDTPAEVRLDPSDAQFVDVIHTNKGRLFFDFASGIIQPCGHLDFYPNGGERMPGCKEIHLVPKHWDINSVMKEFASSRSAGCSHNRGLQYYVESIFIPDGFLGYRCDAFDSFLSGMCFPCPNKGCPMMGHYADTFPDKTKEIHQTFYLITEASPPFASWRERISINLLGSQKERGNIIIALAGTNKVRREYLIFTGFIYPRYSYETFLDVNIPGNITAVEFQWEMHPTWQRIGYMGAQQVTIVYGKNGQQSVFCGSNTVQPNVWQKLTPC</sequence>
<feature type="domain" description="Lipase" evidence="8">
    <location>
        <begin position="50"/>
        <end position="386"/>
    </location>
</feature>
<comment type="subcellular location">
    <subcellularLocation>
        <location evidence="1 6">Secreted</location>
    </subcellularLocation>
</comment>
<dbReference type="SUPFAM" id="SSF49723">
    <property type="entry name" value="Lipase/lipooxygenase domain (PLAT/LH2 domain)"/>
    <property type="match status" value="1"/>
</dbReference>
<dbReference type="InterPro" id="IPR036392">
    <property type="entry name" value="PLAT/LH2_dom_sf"/>
</dbReference>
<comment type="similarity">
    <text evidence="2 5">Belongs to the AB hydrolase superfamily. Lipase family.</text>
</comment>
<dbReference type="InterPro" id="IPR016272">
    <property type="entry name" value="Lipase_LIPH"/>
</dbReference>
<name>A0ABM5FVD9_9SAUR</name>
<evidence type="ECO:0000313" key="9">
    <source>
        <dbReference type="Proteomes" id="UP001652642"/>
    </source>
</evidence>
<dbReference type="InterPro" id="IPR029058">
    <property type="entry name" value="AB_hydrolase_fold"/>
</dbReference>
<evidence type="ECO:0000259" key="8">
    <source>
        <dbReference type="Pfam" id="PF00151"/>
    </source>
</evidence>
<dbReference type="Pfam" id="PF00151">
    <property type="entry name" value="Lipase"/>
    <property type="match status" value="1"/>
</dbReference>
<accession>A0ABM5FVD9</accession>
<dbReference type="Gene3D" id="3.40.50.1820">
    <property type="entry name" value="alpha/beta hydrolase"/>
    <property type="match status" value="1"/>
</dbReference>
<dbReference type="InterPro" id="IPR002331">
    <property type="entry name" value="Lipase_panc"/>
</dbReference>
<dbReference type="PIRSF" id="PIRSF000865">
    <property type="entry name" value="Lipoprotein_lipase_LIPH"/>
    <property type="match status" value="1"/>
</dbReference>
<keyword evidence="6" id="KW-0443">Lipid metabolism</keyword>
<dbReference type="Proteomes" id="UP001652642">
    <property type="component" value="Chromosome 3"/>
</dbReference>
<dbReference type="PANTHER" id="PTHR11610">
    <property type="entry name" value="LIPASE"/>
    <property type="match status" value="1"/>
</dbReference>
<organism evidence="9 10">
    <name type="scientific">Pogona vitticeps</name>
    <name type="common">central bearded dragon</name>
    <dbReference type="NCBI Taxonomy" id="103695"/>
    <lineage>
        <taxon>Eukaryota</taxon>
        <taxon>Metazoa</taxon>
        <taxon>Chordata</taxon>
        <taxon>Craniata</taxon>
        <taxon>Vertebrata</taxon>
        <taxon>Euteleostomi</taxon>
        <taxon>Lepidosauria</taxon>
        <taxon>Squamata</taxon>
        <taxon>Bifurcata</taxon>
        <taxon>Unidentata</taxon>
        <taxon>Episquamata</taxon>
        <taxon>Toxicofera</taxon>
        <taxon>Iguania</taxon>
        <taxon>Acrodonta</taxon>
        <taxon>Agamidae</taxon>
        <taxon>Amphibolurinae</taxon>
        <taxon>Pogona</taxon>
    </lineage>
</organism>
<dbReference type="GeneID" id="110071998"/>
<dbReference type="SUPFAM" id="SSF53474">
    <property type="entry name" value="alpha/beta-Hydrolases"/>
    <property type="match status" value="1"/>
</dbReference>
<evidence type="ECO:0000256" key="4">
    <source>
        <dbReference type="ARBA" id="ARBA00023157"/>
    </source>
</evidence>
<evidence type="ECO:0000256" key="3">
    <source>
        <dbReference type="ARBA" id="ARBA00022525"/>
    </source>
</evidence>
<dbReference type="PRINTS" id="PR00823">
    <property type="entry name" value="PANCLIPASE"/>
</dbReference>
<gene>
    <name evidence="10" type="primary">LOC110071998</name>
</gene>
<dbReference type="EC" id="3.1.1.3" evidence="6"/>
<keyword evidence="6" id="KW-0442">Lipid degradation</keyword>
<dbReference type="InterPro" id="IPR000734">
    <property type="entry name" value="TAG_lipase"/>
</dbReference>
<keyword evidence="3 6" id="KW-0964">Secreted</keyword>
<dbReference type="RefSeq" id="XP_072849370.1">
    <property type="nucleotide sequence ID" value="XM_072993269.1"/>
</dbReference>
<evidence type="ECO:0000256" key="5">
    <source>
        <dbReference type="RuleBase" id="RU004262"/>
    </source>
</evidence>
<proteinExistence type="inferred from homology"/>
<dbReference type="CDD" id="cd00707">
    <property type="entry name" value="Pancreat_lipase_like"/>
    <property type="match status" value="1"/>
</dbReference>
<dbReference type="PANTHER" id="PTHR11610:SF159">
    <property type="entry name" value="TRIACYLGLYCEROL LIPASE"/>
    <property type="match status" value="1"/>
</dbReference>
<protein>
    <recommendedName>
        <fullName evidence="6">Triacylglycerol lipase</fullName>
        <ecNumber evidence="6">3.1.1.3</ecNumber>
    </recommendedName>
    <alternativeName>
        <fullName evidence="6">Pancreatic lipase</fullName>
    </alternativeName>
</protein>
<keyword evidence="4 6" id="KW-1015">Disulfide bond</keyword>
<evidence type="ECO:0000256" key="2">
    <source>
        <dbReference type="ARBA" id="ARBA00010701"/>
    </source>
</evidence>
<evidence type="ECO:0000256" key="7">
    <source>
        <dbReference type="SAM" id="MobiDB-lite"/>
    </source>
</evidence>
<evidence type="ECO:0000256" key="1">
    <source>
        <dbReference type="ARBA" id="ARBA00004613"/>
    </source>
</evidence>